<dbReference type="GO" id="GO:0005886">
    <property type="term" value="C:plasma membrane"/>
    <property type="evidence" value="ECO:0007669"/>
    <property type="project" value="UniProtKB-SubCell"/>
</dbReference>
<dbReference type="OrthoDB" id="9808602at2"/>
<evidence type="ECO:0000313" key="11">
    <source>
        <dbReference type="EMBL" id="SCW67043.1"/>
    </source>
</evidence>
<protein>
    <submittedName>
        <fullName evidence="11">Sugar transferase involved in LPS biosynthesis (Colanic, teichoic acid)</fullName>
    </submittedName>
</protein>
<dbReference type="InterPro" id="IPR003362">
    <property type="entry name" value="Bact_transf"/>
</dbReference>
<dbReference type="EMBL" id="FMTS01000004">
    <property type="protein sequence ID" value="SCW67043.1"/>
    <property type="molecule type" value="Genomic_DNA"/>
</dbReference>
<accession>A0A1G4SCX6</accession>
<dbReference type="Proteomes" id="UP000199150">
    <property type="component" value="Unassembled WGS sequence"/>
</dbReference>
<dbReference type="AlphaFoldDB" id="A0A1G4SCX6"/>
<evidence type="ECO:0000256" key="8">
    <source>
        <dbReference type="ARBA" id="ARBA00023169"/>
    </source>
</evidence>
<evidence type="ECO:0000256" key="3">
    <source>
        <dbReference type="ARBA" id="ARBA00022475"/>
    </source>
</evidence>
<organism evidence="11 12">
    <name type="scientific">Asticcacaulis taihuensis</name>
    <dbReference type="NCBI Taxonomy" id="260084"/>
    <lineage>
        <taxon>Bacteria</taxon>
        <taxon>Pseudomonadati</taxon>
        <taxon>Pseudomonadota</taxon>
        <taxon>Alphaproteobacteria</taxon>
        <taxon>Caulobacterales</taxon>
        <taxon>Caulobacteraceae</taxon>
        <taxon>Asticcacaulis</taxon>
    </lineage>
</organism>
<gene>
    <name evidence="11" type="ORF">SAMN02927928_2576</name>
</gene>
<proteinExistence type="inferred from homology"/>
<dbReference type="GO" id="GO:0000271">
    <property type="term" value="P:polysaccharide biosynthetic process"/>
    <property type="evidence" value="ECO:0007669"/>
    <property type="project" value="UniProtKB-KW"/>
</dbReference>
<feature type="transmembrane region" description="Helical" evidence="9">
    <location>
        <begin position="222"/>
        <end position="239"/>
    </location>
</feature>
<evidence type="ECO:0000256" key="5">
    <source>
        <dbReference type="ARBA" id="ARBA00022692"/>
    </source>
</evidence>
<feature type="transmembrane region" description="Helical" evidence="9">
    <location>
        <begin position="51"/>
        <end position="72"/>
    </location>
</feature>
<comment type="similarity">
    <text evidence="2">Belongs to the bacterial sugar transferase family.</text>
</comment>
<keyword evidence="4 11" id="KW-0808">Transferase</keyword>
<keyword evidence="3" id="KW-1003">Cell membrane</keyword>
<keyword evidence="8" id="KW-0270">Exopolysaccharide synthesis</keyword>
<evidence type="ECO:0000256" key="4">
    <source>
        <dbReference type="ARBA" id="ARBA00022679"/>
    </source>
</evidence>
<sequence>MYYVRGQSVQIDDNADLTLQYAIIEKSRPSFPVFKRLGKGSSDTLIRALDIIISLFALIFFAPVLISVGLMVKAQDGGSIFFGQTRIGYGGRDFTCYKFRSMLADSQVRLQNLLATDPAARAEWIRDHKLKNDPRITGFGRFIRKTSLDEFPQLWNVLKGDMSLVGPRPIVQEEICKYGRTFVRYASVKPGITGLWQVSGRNNVSYHRRVAMDRLYCRRRSLGLYLYILAATGPSILTQRGSY</sequence>
<evidence type="ECO:0000313" key="12">
    <source>
        <dbReference type="Proteomes" id="UP000199150"/>
    </source>
</evidence>
<dbReference type="PANTHER" id="PTHR30576:SF4">
    <property type="entry name" value="UNDECAPRENYL-PHOSPHATE GALACTOSE PHOSPHOTRANSFERASE"/>
    <property type="match status" value="1"/>
</dbReference>
<reference evidence="12" key="1">
    <citation type="submission" date="2016-10" db="EMBL/GenBank/DDBJ databases">
        <authorList>
            <person name="Varghese N."/>
            <person name="Submissions S."/>
        </authorList>
    </citation>
    <scope>NUCLEOTIDE SEQUENCE [LARGE SCALE GENOMIC DNA]</scope>
    <source>
        <strain evidence="12">CGMCC 1.3431</strain>
    </source>
</reference>
<dbReference type="GO" id="GO:0016780">
    <property type="term" value="F:phosphotransferase activity, for other substituted phosphate groups"/>
    <property type="evidence" value="ECO:0007669"/>
    <property type="project" value="TreeGrafter"/>
</dbReference>
<keyword evidence="6 9" id="KW-1133">Transmembrane helix</keyword>
<keyword evidence="5 9" id="KW-0812">Transmembrane</keyword>
<comment type="subcellular location">
    <subcellularLocation>
        <location evidence="1">Cell membrane</location>
    </subcellularLocation>
</comment>
<dbReference type="Pfam" id="PF02397">
    <property type="entry name" value="Bac_transf"/>
    <property type="match status" value="1"/>
</dbReference>
<keyword evidence="7 9" id="KW-0472">Membrane</keyword>
<evidence type="ECO:0000259" key="10">
    <source>
        <dbReference type="Pfam" id="PF02397"/>
    </source>
</evidence>
<keyword evidence="12" id="KW-1185">Reference proteome</keyword>
<dbReference type="RefSeq" id="WP_090649011.1">
    <property type="nucleotide sequence ID" value="NZ_CBCRYE010000002.1"/>
</dbReference>
<evidence type="ECO:0000256" key="2">
    <source>
        <dbReference type="ARBA" id="ARBA00006464"/>
    </source>
</evidence>
<dbReference type="PANTHER" id="PTHR30576">
    <property type="entry name" value="COLANIC BIOSYNTHESIS UDP-GLUCOSE LIPID CARRIER TRANSFERASE"/>
    <property type="match status" value="1"/>
</dbReference>
<dbReference type="STRING" id="260084.SAMN02927928_2576"/>
<name>A0A1G4SCX6_9CAUL</name>
<evidence type="ECO:0000256" key="7">
    <source>
        <dbReference type="ARBA" id="ARBA00023136"/>
    </source>
</evidence>
<feature type="domain" description="Bacterial sugar transferase" evidence="10">
    <location>
        <begin position="47"/>
        <end position="237"/>
    </location>
</feature>
<evidence type="ECO:0000256" key="6">
    <source>
        <dbReference type="ARBA" id="ARBA00022989"/>
    </source>
</evidence>
<evidence type="ECO:0000256" key="1">
    <source>
        <dbReference type="ARBA" id="ARBA00004236"/>
    </source>
</evidence>
<evidence type="ECO:0000256" key="9">
    <source>
        <dbReference type="SAM" id="Phobius"/>
    </source>
</evidence>